<dbReference type="AlphaFoldDB" id="A0ABD2PQ32"/>
<dbReference type="EMBL" id="JBJKFK010004264">
    <property type="protein sequence ID" value="KAL3309123.1"/>
    <property type="molecule type" value="Genomic_DNA"/>
</dbReference>
<protein>
    <submittedName>
        <fullName evidence="2">Uncharacterized protein</fullName>
    </submittedName>
</protein>
<proteinExistence type="predicted"/>
<feature type="chain" id="PRO_5044804780" evidence="1">
    <location>
        <begin position="23"/>
        <end position="113"/>
    </location>
</feature>
<organism evidence="2 3">
    <name type="scientific">Cichlidogyrus casuarinus</name>
    <dbReference type="NCBI Taxonomy" id="1844966"/>
    <lineage>
        <taxon>Eukaryota</taxon>
        <taxon>Metazoa</taxon>
        <taxon>Spiralia</taxon>
        <taxon>Lophotrochozoa</taxon>
        <taxon>Platyhelminthes</taxon>
        <taxon>Monogenea</taxon>
        <taxon>Monopisthocotylea</taxon>
        <taxon>Dactylogyridea</taxon>
        <taxon>Ancyrocephalidae</taxon>
        <taxon>Cichlidogyrus</taxon>
    </lineage>
</organism>
<comment type="caution">
    <text evidence="2">The sequence shown here is derived from an EMBL/GenBank/DDBJ whole genome shotgun (WGS) entry which is preliminary data.</text>
</comment>
<sequence length="113" mass="12795">MSRLCDATSVLLLTLIVVVSHAQNEQAVLGIDLYNNVIIQYEMKNYSLCTPETLLIEFSDFLCRSLGYPGVDQINPVMITEYAYFLRLEPNKYPTDCIQPNSPLQKATSKTNE</sequence>
<reference evidence="2 3" key="1">
    <citation type="submission" date="2024-11" db="EMBL/GenBank/DDBJ databases">
        <title>Adaptive evolution of stress response genes in parasites aligns with host niche diversity.</title>
        <authorList>
            <person name="Hahn C."/>
            <person name="Resl P."/>
        </authorList>
    </citation>
    <scope>NUCLEOTIDE SEQUENCE [LARGE SCALE GENOMIC DNA]</scope>
    <source>
        <strain evidence="2">EGGRZ-B1_66</strain>
        <tissue evidence="2">Body</tissue>
    </source>
</reference>
<gene>
    <name evidence="2" type="ORF">Ciccas_012331</name>
</gene>
<evidence type="ECO:0000256" key="1">
    <source>
        <dbReference type="SAM" id="SignalP"/>
    </source>
</evidence>
<dbReference type="Proteomes" id="UP001626550">
    <property type="component" value="Unassembled WGS sequence"/>
</dbReference>
<name>A0ABD2PQ32_9PLAT</name>
<keyword evidence="1" id="KW-0732">Signal</keyword>
<evidence type="ECO:0000313" key="3">
    <source>
        <dbReference type="Proteomes" id="UP001626550"/>
    </source>
</evidence>
<evidence type="ECO:0000313" key="2">
    <source>
        <dbReference type="EMBL" id="KAL3309123.1"/>
    </source>
</evidence>
<feature type="signal peptide" evidence="1">
    <location>
        <begin position="1"/>
        <end position="22"/>
    </location>
</feature>
<accession>A0ABD2PQ32</accession>
<keyword evidence="3" id="KW-1185">Reference proteome</keyword>